<protein>
    <recommendedName>
        <fullName evidence="6">PPE family protein</fullName>
    </recommendedName>
</protein>
<dbReference type="InterPro" id="IPR022171">
    <property type="entry name" value="PPE_C"/>
</dbReference>
<keyword evidence="5" id="KW-1185">Reference proteome</keyword>
<evidence type="ECO:0000259" key="3">
    <source>
        <dbReference type="Pfam" id="PF12484"/>
    </source>
</evidence>
<dbReference type="EMBL" id="LQOW01000007">
    <property type="protein sequence ID" value="ORV63016.1"/>
    <property type="molecule type" value="Genomic_DNA"/>
</dbReference>
<dbReference type="AlphaFoldDB" id="A0A1X1V1P8"/>
<dbReference type="PANTHER" id="PTHR46766:SF1">
    <property type="entry name" value="GLUTAMINE-RICH PROTEIN 2"/>
    <property type="match status" value="1"/>
</dbReference>
<dbReference type="FunFam" id="1.20.1260.20:FF:000001">
    <property type="entry name" value="PPE family protein PPE41"/>
    <property type="match status" value="1"/>
</dbReference>
<dbReference type="Proteomes" id="UP000194000">
    <property type="component" value="Unassembled WGS sequence"/>
</dbReference>
<evidence type="ECO:0008006" key="6">
    <source>
        <dbReference type="Google" id="ProtNLM"/>
    </source>
</evidence>
<feature type="domain" description="PPE" evidence="2">
    <location>
        <begin position="2"/>
        <end position="165"/>
    </location>
</feature>
<proteinExistence type="inferred from homology"/>
<dbReference type="Pfam" id="PF12484">
    <property type="entry name" value="PPE-SVP"/>
    <property type="match status" value="1"/>
</dbReference>
<accession>A0A1X1V1P8</accession>
<dbReference type="OrthoDB" id="4705985at2"/>
<dbReference type="InterPro" id="IPR038332">
    <property type="entry name" value="PPE_sf"/>
</dbReference>
<gene>
    <name evidence="4" type="ORF">AWC06_09760</name>
</gene>
<dbReference type="STRING" id="1260918.AWC06_09760"/>
<comment type="caution">
    <text evidence="4">The sequence shown here is derived from an EMBL/GenBank/DDBJ whole genome shotgun (WGS) entry which is preliminary data.</text>
</comment>
<evidence type="ECO:0000256" key="1">
    <source>
        <dbReference type="ARBA" id="ARBA00010652"/>
    </source>
</evidence>
<organism evidence="4 5">
    <name type="scientific">Mycobacterium fragae</name>
    <dbReference type="NCBI Taxonomy" id="1260918"/>
    <lineage>
        <taxon>Bacteria</taxon>
        <taxon>Bacillati</taxon>
        <taxon>Actinomycetota</taxon>
        <taxon>Actinomycetes</taxon>
        <taxon>Mycobacteriales</taxon>
        <taxon>Mycobacteriaceae</taxon>
        <taxon>Mycobacterium</taxon>
    </lineage>
</organism>
<sequence>MDFGALPPEINSARMYAGPGPGSLITAAATWNGLAADLRSQAAAYSSVVAGLTSEGWRGPASTSMAAAAAPYVAWMNTTAAQAEQTGNQATAAAAAYETAFAMTVPPPVIAANRAQLATLVATNFLGQNTPAIAATEAQYGEMWAQDAAAMYGYAGQSAAATQLTPFTQPVQNTSPGALAGQAAAVTQASGTSAGTSSATVSQLTSTVPTALQQLASPMGSASSSSSDSGLLGLLLGGSSGNSALDNFWNEWGPNANIWNTIFSSGFYMPSNTLGAFTGLMTAGAAGETAAAGDAIGGAASSGVGAALGAPASGLSGLGGLGGLGNGISAGLGKAASIGPLSVPPSWTAVTPPISPVGSALGETPLAAPPAVAAGMPGMPVGTMAARGTAGVASADTRFLVRPPMVPSWAAVG</sequence>
<comment type="similarity">
    <text evidence="1">Belongs to the mycobacterial PPE family.</text>
</comment>
<dbReference type="Pfam" id="PF00823">
    <property type="entry name" value="PPE"/>
    <property type="match status" value="1"/>
</dbReference>
<dbReference type="GO" id="GO:0052572">
    <property type="term" value="P:response to host immune response"/>
    <property type="evidence" value="ECO:0007669"/>
    <property type="project" value="TreeGrafter"/>
</dbReference>
<evidence type="ECO:0000259" key="2">
    <source>
        <dbReference type="Pfam" id="PF00823"/>
    </source>
</evidence>
<dbReference type="PANTHER" id="PTHR46766">
    <property type="entry name" value="GLUTAMINE-RICH PROTEIN 2"/>
    <property type="match status" value="1"/>
</dbReference>
<evidence type="ECO:0000313" key="5">
    <source>
        <dbReference type="Proteomes" id="UP000194000"/>
    </source>
</evidence>
<evidence type="ECO:0000313" key="4">
    <source>
        <dbReference type="EMBL" id="ORV63016.1"/>
    </source>
</evidence>
<name>A0A1X1V1P8_9MYCO</name>
<dbReference type="InterPro" id="IPR000030">
    <property type="entry name" value="PPE_dom"/>
</dbReference>
<dbReference type="SUPFAM" id="SSF140459">
    <property type="entry name" value="PE/PPE dimer-like"/>
    <property type="match status" value="1"/>
</dbReference>
<reference evidence="4 5" key="1">
    <citation type="submission" date="2016-01" db="EMBL/GenBank/DDBJ databases">
        <title>The new phylogeny of the genus Mycobacterium.</title>
        <authorList>
            <person name="Tarcisio F."/>
            <person name="Conor M."/>
            <person name="Antonella G."/>
            <person name="Elisabetta G."/>
            <person name="Giulia F.S."/>
            <person name="Sara T."/>
            <person name="Anna F."/>
            <person name="Clotilde B."/>
            <person name="Roberto B."/>
            <person name="Veronica D.S."/>
            <person name="Fabio R."/>
            <person name="Monica P."/>
            <person name="Olivier J."/>
            <person name="Enrico T."/>
            <person name="Nicola S."/>
        </authorList>
    </citation>
    <scope>NUCLEOTIDE SEQUENCE [LARGE SCALE GENOMIC DNA]</scope>
    <source>
        <strain evidence="4 5">DSM 45731</strain>
    </source>
</reference>
<dbReference type="Gene3D" id="1.20.1260.20">
    <property type="entry name" value="PPE superfamily"/>
    <property type="match status" value="1"/>
</dbReference>
<feature type="domain" description="PPE family C-terminal" evidence="3">
    <location>
        <begin position="329"/>
        <end position="407"/>
    </location>
</feature>